<accession>A0A955EAP4</accession>
<dbReference type="Pfam" id="PF13632">
    <property type="entry name" value="Glyco_trans_2_3"/>
    <property type="match status" value="1"/>
</dbReference>
<comment type="caution">
    <text evidence="2">The sequence shown here is derived from an EMBL/GenBank/DDBJ whole genome shotgun (WGS) entry which is preliminary data.</text>
</comment>
<evidence type="ECO:0000313" key="2">
    <source>
        <dbReference type="EMBL" id="MCA9307900.1"/>
    </source>
</evidence>
<name>A0A955EAP4_UNCKA</name>
<dbReference type="InterPro" id="IPR001173">
    <property type="entry name" value="Glyco_trans_2-like"/>
</dbReference>
<dbReference type="InterPro" id="IPR029044">
    <property type="entry name" value="Nucleotide-diphossugar_trans"/>
</dbReference>
<dbReference type="SUPFAM" id="SSF53448">
    <property type="entry name" value="Nucleotide-diphospho-sugar transferases"/>
    <property type="match status" value="1"/>
</dbReference>
<reference evidence="2" key="1">
    <citation type="submission" date="2020-04" db="EMBL/GenBank/DDBJ databases">
        <authorList>
            <person name="Zhang T."/>
        </authorList>
    </citation>
    <scope>NUCLEOTIDE SEQUENCE</scope>
    <source>
        <strain evidence="2">HKST-UBA79</strain>
    </source>
</reference>
<protein>
    <recommendedName>
        <fullName evidence="1">Glycosyltransferase 2-like domain-containing protein</fullName>
    </recommendedName>
</protein>
<feature type="domain" description="Glycosyltransferase 2-like" evidence="1">
    <location>
        <begin position="196"/>
        <end position="317"/>
    </location>
</feature>
<dbReference type="AlphaFoldDB" id="A0A955EAP4"/>
<dbReference type="Proteomes" id="UP000740557">
    <property type="component" value="Unassembled WGS sequence"/>
</dbReference>
<gene>
    <name evidence="2" type="ORF">KC980_00135</name>
</gene>
<dbReference type="EMBL" id="JAGQNX010000004">
    <property type="protein sequence ID" value="MCA9307900.1"/>
    <property type="molecule type" value="Genomic_DNA"/>
</dbReference>
<organism evidence="2 3">
    <name type="scientific">candidate division WWE3 bacterium</name>
    <dbReference type="NCBI Taxonomy" id="2053526"/>
    <lineage>
        <taxon>Bacteria</taxon>
        <taxon>Katanobacteria</taxon>
    </lineage>
</organism>
<sequence>MKDAKIKVNLIVHPAYTMFLDSFLNHIEVALRHANRENCPISILLSYCQNPKKSKEFRDIVSNHNNLNITTYIESERMTCGGARNYLFSKEPAEWNIFTDVDILFHKNYFVEVLNCIKKLETENRTDVMGLAGGIGCWGDTKWGYYEYLNEMKAYYGKADTCKEMTQYKEFAIIFPNTNIGILENLQKNKYIKYFQGYNQILHKKVLTNLGGFDSKFFGAEDREVAARILHHKGKIIFIPQALVYHYFRFTLRDILRRKYGHGYYSAKFRNTYSKMGLYETGFRKWRKILSTLIVIPLDYRTLLGVIYYIPSTMCYFIGSLTFNIEKKTKLNLFGIHDINKAKKKLIKFNYSNFSYVRD</sequence>
<dbReference type="Gene3D" id="3.90.550.10">
    <property type="entry name" value="Spore Coat Polysaccharide Biosynthesis Protein SpsA, Chain A"/>
    <property type="match status" value="1"/>
</dbReference>
<proteinExistence type="predicted"/>
<evidence type="ECO:0000259" key="1">
    <source>
        <dbReference type="Pfam" id="PF13632"/>
    </source>
</evidence>
<reference evidence="2" key="2">
    <citation type="journal article" date="2021" name="Microbiome">
        <title>Successional dynamics and alternative stable states in a saline activated sludge microbial community over 9 years.</title>
        <authorList>
            <person name="Wang Y."/>
            <person name="Ye J."/>
            <person name="Ju F."/>
            <person name="Liu L."/>
            <person name="Boyd J.A."/>
            <person name="Deng Y."/>
            <person name="Parks D.H."/>
            <person name="Jiang X."/>
            <person name="Yin X."/>
            <person name="Woodcroft B.J."/>
            <person name="Tyson G.W."/>
            <person name="Hugenholtz P."/>
            <person name="Polz M.F."/>
            <person name="Zhang T."/>
        </authorList>
    </citation>
    <scope>NUCLEOTIDE SEQUENCE</scope>
    <source>
        <strain evidence="2">HKST-UBA79</strain>
    </source>
</reference>
<evidence type="ECO:0000313" key="3">
    <source>
        <dbReference type="Proteomes" id="UP000740557"/>
    </source>
</evidence>